<feature type="compositionally biased region" description="Basic and acidic residues" evidence="1">
    <location>
        <begin position="1"/>
        <end position="10"/>
    </location>
</feature>
<feature type="region of interest" description="Disordered" evidence="1">
    <location>
        <begin position="1"/>
        <end position="29"/>
    </location>
</feature>
<gene>
    <name evidence="2" type="ORF">DIU77_005050</name>
</gene>
<proteinExistence type="predicted"/>
<evidence type="ECO:0000313" key="3">
    <source>
        <dbReference type="Proteomes" id="UP000249324"/>
    </source>
</evidence>
<name>A0ABD6FFB1_9PSEU</name>
<feature type="region of interest" description="Disordered" evidence="1">
    <location>
        <begin position="68"/>
        <end position="91"/>
    </location>
</feature>
<evidence type="ECO:0000256" key="1">
    <source>
        <dbReference type="SAM" id="MobiDB-lite"/>
    </source>
</evidence>
<organism evidence="2 3">
    <name type="scientific">Thermocrispum agreste</name>
    <dbReference type="NCBI Taxonomy" id="37925"/>
    <lineage>
        <taxon>Bacteria</taxon>
        <taxon>Bacillati</taxon>
        <taxon>Actinomycetota</taxon>
        <taxon>Actinomycetes</taxon>
        <taxon>Pseudonocardiales</taxon>
        <taxon>Pseudonocardiaceae</taxon>
        <taxon>Thermocrispum</taxon>
    </lineage>
</organism>
<dbReference type="Proteomes" id="UP000249324">
    <property type="component" value="Unassembled WGS sequence"/>
</dbReference>
<sequence>MREGVAEGRGGRHPGQYCEVDGEEGQNGARSAVTVDDVNLAAPTLSFAENSSNRSSVVGDGVRFVVTPPGGSIPPPDHVTSRHTWLELTSR</sequence>
<accession>A0ABD6FFB1</accession>
<reference evidence="2 3" key="1">
    <citation type="journal article" date="2021" name="BMC Genomics">
        <title>Genome-resolved metagenome and metatranscriptome analyses of thermophilic composting reveal key bacterial players and their metabolic interactions.</title>
        <authorList>
            <person name="Braga L.P.P."/>
            <person name="Pereira R.V."/>
            <person name="Martins L.F."/>
            <person name="Moura L.M.S."/>
            <person name="Sanchez F.B."/>
            <person name="Patane J.S.L."/>
            <person name="da Silva A.M."/>
            <person name="Setubal J.C."/>
        </authorList>
    </citation>
    <scope>NUCLEOTIDE SEQUENCE [LARGE SCALE GENOMIC DNA]</scope>
    <source>
        <strain evidence="2">ZC4RG45</strain>
    </source>
</reference>
<evidence type="ECO:0000313" key="2">
    <source>
        <dbReference type="EMBL" id="MFO7191589.1"/>
    </source>
</evidence>
<dbReference type="AlphaFoldDB" id="A0ABD6FFB1"/>
<protein>
    <submittedName>
        <fullName evidence="2">Uncharacterized protein</fullName>
    </submittedName>
</protein>
<dbReference type="EMBL" id="QGUI02000038">
    <property type="protein sequence ID" value="MFO7191589.1"/>
    <property type="molecule type" value="Genomic_DNA"/>
</dbReference>
<comment type="caution">
    <text evidence="2">The sequence shown here is derived from an EMBL/GenBank/DDBJ whole genome shotgun (WGS) entry which is preliminary data.</text>
</comment>